<dbReference type="InterPro" id="IPR050357">
    <property type="entry name" value="Arrestin_domain-protein"/>
</dbReference>
<dbReference type="GO" id="GO:0070086">
    <property type="term" value="P:ubiquitin-dependent endocytosis"/>
    <property type="evidence" value="ECO:0007669"/>
    <property type="project" value="TreeGrafter"/>
</dbReference>
<name>A0A9P6XHR4_RHIOR</name>
<dbReference type="PANTHER" id="PTHR11188:SF17">
    <property type="entry name" value="FI21816P1"/>
    <property type="match status" value="1"/>
</dbReference>
<dbReference type="InterPro" id="IPR014756">
    <property type="entry name" value="Ig_E-set"/>
</dbReference>
<evidence type="ECO:0000313" key="2">
    <source>
        <dbReference type="EMBL" id="KAG1314020.1"/>
    </source>
</evidence>
<keyword evidence="3" id="KW-1185">Reference proteome</keyword>
<dbReference type="GO" id="GO:0030674">
    <property type="term" value="F:protein-macromolecule adaptor activity"/>
    <property type="evidence" value="ECO:0007669"/>
    <property type="project" value="TreeGrafter"/>
</dbReference>
<evidence type="ECO:0000313" key="3">
    <source>
        <dbReference type="Proteomes" id="UP000716291"/>
    </source>
</evidence>
<sequence>MKRLANKPSTKLRIYLENDHLIMYGSSNESSGCVLRGALSLKLNKPTRLKSLSLCFLGKISVSWNQLGNGYERKFNDHRTVISHKWTFLSTQQNKTHLLSTGTHTFEFELVLPGSLPESTRMDKYYNVDYRLKAVAEKPAFSRDYVARRDIHLSRQKPNITNEFFDPIHLVNRWENKLEYEISLPTKVYTYGDYIPVKIKLVSLIPHLHINYVSCIFKEYLTCRAINGWFNGKNKSQRRLIEYTRKNTDRQELKMDSTWTATVQMHVPESVVDIQCDAHNDSVQVQHKIKLNLTIEDKQGRLYVINITLPIIIAITDSIGVLPSYEDIWQTLPYDPTMMLDLSTDCIPPSYRSIIC</sequence>
<dbReference type="GO" id="GO:0031625">
    <property type="term" value="F:ubiquitin protein ligase binding"/>
    <property type="evidence" value="ECO:0007669"/>
    <property type="project" value="TreeGrafter"/>
</dbReference>
<comment type="caution">
    <text evidence="2">The sequence shown here is derived from an EMBL/GenBank/DDBJ whole genome shotgun (WGS) entry which is preliminary data.</text>
</comment>
<dbReference type="Proteomes" id="UP000716291">
    <property type="component" value="Unassembled WGS sequence"/>
</dbReference>
<organism evidence="2 3">
    <name type="scientific">Rhizopus oryzae</name>
    <name type="common">Mucormycosis agent</name>
    <name type="synonym">Rhizopus arrhizus var. delemar</name>
    <dbReference type="NCBI Taxonomy" id="64495"/>
    <lineage>
        <taxon>Eukaryota</taxon>
        <taxon>Fungi</taxon>
        <taxon>Fungi incertae sedis</taxon>
        <taxon>Mucoromycota</taxon>
        <taxon>Mucoromycotina</taxon>
        <taxon>Mucoromycetes</taxon>
        <taxon>Mucorales</taxon>
        <taxon>Mucorineae</taxon>
        <taxon>Rhizopodaceae</taxon>
        <taxon>Rhizopus</taxon>
    </lineage>
</organism>
<dbReference type="Pfam" id="PF02752">
    <property type="entry name" value="Arrestin_C"/>
    <property type="match status" value="1"/>
</dbReference>
<gene>
    <name evidence="2" type="ORF">G6F64_001787</name>
</gene>
<dbReference type="Gene3D" id="2.60.40.640">
    <property type="match status" value="2"/>
</dbReference>
<dbReference type="Pfam" id="PF00339">
    <property type="entry name" value="Arrestin_N"/>
    <property type="match status" value="1"/>
</dbReference>
<dbReference type="InterPro" id="IPR011021">
    <property type="entry name" value="Arrestin-like_N"/>
</dbReference>
<feature type="domain" description="Arrestin C-terminal-like" evidence="1">
    <location>
        <begin position="174"/>
        <end position="318"/>
    </location>
</feature>
<dbReference type="InterPro" id="IPR014752">
    <property type="entry name" value="Arrestin-like_C"/>
</dbReference>
<evidence type="ECO:0000259" key="1">
    <source>
        <dbReference type="SMART" id="SM01017"/>
    </source>
</evidence>
<accession>A0A9P6XHR4</accession>
<dbReference type="SMART" id="SM01017">
    <property type="entry name" value="Arrestin_C"/>
    <property type="match status" value="1"/>
</dbReference>
<protein>
    <recommendedName>
        <fullName evidence="1">Arrestin C-terminal-like domain-containing protein</fullName>
    </recommendedName>
</protein>
<dbReference type="InterPro" id="IPR011022">
    <property type="entry name" value="Arrestin_C-like"/>
</dbReference>
<dbReference type="EMBL" id="JAANQT010000144">
    <property type="protein sequence ID" value="KAG1314020.1"/>
    <property type="molecule type" value="Genomic_DNA"/>
</dbReference>
<reference evidence="2" key="1">
    <citation type="journal article" date="2020" name="Microb. Genom.">
        <title>Genetic diversity of clinical and environmental Mucorales isolates obtained from an investigation of mucormycosis cases among solid organ transplant recipients.</title>
        <authorList>
            <person name="Nguyen M.H."/>
            <person name="Kaul D."/>
            <person name="Muto C."/>
            <person name="Cheng S.J."/>
            <person name="Richter R.A."/>
            <person name="Bruno V.M."/>
            <person name="Liu G."/>
            <person name="Beyhan S."/>
            <person name="Sundermann A.J."/>
            <person name="Mounaud S."/>
            <person name="Pasculle A.W."/>
            <person name="Nierman W.C."/>
            <person name="Driscoll E."/>
            <person name="Cumbie R."/>
            <person name="Clancy C.J."/>
            <person name="Dupont C.L."/>
        </authorList>
    </citation>
    <scope>NUCLEOTIDE SEQUENCE</scope>
    <source>
        <strain evidence="2">GL11</strain>
    </source>
</reference>
<proteinExistence type="predicted"/>
<dbReference type="SUPFAM" id="SSF81296">
    <property type="entry name" value="E set domains"/>
    <property type="match status" value="1"/>
</dbReference>
<dbReference type="GO" id="GO:0005829">
    <property type="term" value="C:cytosol"/>
    <property type="evidence" value="ECO:0007669"/>
    <property type="project" value="TreeGrafter"/>
</dbReference>
<dbReference type="PANTHER" id="PTHR11188">
    <property type="entry name" value="ARRESTIN DOMAIN CONTAINING PROTEIN"/>
    <property type="match status" value="1"/>
</dbReference>
<dbReference type="AlphaFoldDB" id="A0A9P6XHR4"/>
<dbReference type="GO" id="GO:0005886">
    <property type="term" value="C:plasma membrane"/>
    <property type="evidence" value="ECO:0007669"/>
    <property type="project" value="TreeGrafter"/>
</dbReference>
<dbReference type="OrthoDB" id="2333384at2759"/>